<keyword evidence="4" id="KW-1185">Reference proteome</keyword>
<dbReference type="InterPro" id="IPR030678">
    <property type="entry name" value="Peptide/Ni-bd"/>
</dbReference>
<dbReference type="Proteomes" id="UP000321749">
    <property type="component" value="Unassembled WGS sequence"/>
</dbReference>
<evidence type="ECO:0000313" key="4">
    <source>
        <dbReference type="Proteomes" id="UP000321749"/>
    </source>
</evidence>
<dbReference type="GO" id="GO:1904680">
    <property type="term" value="F:peptide transmembrane transporter activity"/>
    <property type="evidence" value="ECO:0007669"/>
    <property type="project" value="TreeGrafter"/>
</dbReference>
<dbReference type="EMBL" id="BJUU01000012">
    <property type="protein sequence ID" value="GEK80668.1"/>
    <property type="molecule type" value="Genomic_DNA"/>
</dbReference>
<feature type="chain" id="PRO_5041663831" evidence="1">
    <location>
        <begin position="35"/>
        <end position="555"/>
    </location>
</feature>
<dbReference type="SUPFAM" id="SSF53850">
    <property type="entry name" value="Periplasmic binding protein-like II"/>
    <property type="match status" value="1"/>
</dbReference>
<name>A0AA87US97_9MICO</name>
<dbReference type="PANTHER" id="PTHR30290:SF65">
    <property type="entry name" value="MONOACYL PHOSPHATIDYLINOSITOL TETRAMANNOSIDE-BINDING PROTEIN LPQW-RELATED"/>
    <property type="match status" value="1"/>
</dbReference>
<comment type="caution">
    <text evidence="3">The sequence shown here is derived from an EMBL/GenBank/DDBJ whole genome shotgun (WGS) entry which is preliminary data.</text>
</comment>
<dbReference type="GO" id="GO:0042597">
    <property type="term" value="C:periplasmic space"/>
    <property type="evidence" value="ECO:0007669"/>
    <property type="project" value="UniProtKB-ARBA"/>
</dbReference>
<protein>
    <submittedName>
        <fullName evidence="3">ABC transporter substrate-binding protein</fullName>
    </submittedName>
</protein>
<accession>A0AA87US97</accession>
<dbReference type="InterPro" id="IPR000914">
    <property type="entry name" value="SBP_5_dom"/>
</dbReference>
<dbReference type="Gene3D" id="3.40.190.10">
    <property type="entry name" value="Periplasmic binding protein-like II"/>
    <property type="match status" value="1"/>
</dbReference>
<dbReference type="PROSITE" id="PS51257">
    <property type="entry name" value="PROKAR_LIPOPROTEIN"/>
    <property type="match status" value="1"/>
</dbReference>
<reference evidence="3 4" key="1">
    <citation type="submission" date="2019-07" db="EMBL/GenBank/DDBJ databases">
        <title>Whole genome shotgun sequence of Agrococcus baldri NBRC 103055.</title>
        <authorList>
            <person name="Hosoyama A."/>
            <person name="Uohara A."/>
            <person name="Ohji S."/>
            <person name="Ichikawa N."/>
        </authorList>
    </citation>
    <scope>NUCLEOTIDE SEQUENCE [LARGE SCALE GENOMIC DNA]</scope>
    <source>
        <strain evidence="3 4">NBRC 103055</strain>
    </source>
</reference>
<dbReference type="PIRSF" id="PIRSF002741">
    <property type="entry name" value="MppA"/>
    <property type="match status" value="1"/>
</dbReference>
<gene>
    <name evidence="3" type="ORF">ABA31_20190</name>
</gene>
<proteinExistence type="predicted"/>
<dbReference type="Pfam" id="PF00496">
    <property type="entry name" value="SBP_bac_5"/>
    <property type="match status" value="1"/>
</dbReference>
<evidence type="ECO:0000313" key="3">
    <source>
        <dbReference type="EMBL" id="GEK80668.1"/>
    </source>
</evidence>
<dbReference type="CDD" id="cd08492">
    <property type="entry name" value="PBP2_NikA_DppA_OppA_like_15"/>
    <property type="match status" value="1"/>
</dbReference>
<organism evidence="3 4">
    <name type="scientific">Agrococcus baldri</name>
    <dbReference type="NCBI Taxonomy" id="153730"/>
    <lineage>
        <taxon>Bacteria</taxon>
        <taxon>Bacillati</taxon>
        <taxon>Actinomycetota</taxon>
        <taxon>Actinomycetes</taxon>
        <taxon>Micrococcales</taxon>
        <taxon>Microbacteriaceae</taxon>
        <taxon>Agrococcus</taxon>
    </lineage>
</organism>
<dbReference type="RefSeq" id="WP_146795150.1">
    <property type="nucleotide sequence ID" value="NZ_BJUU01000012.1"/>
</dbReference>
<dbReference type="GO" id="GO:0043190">
    <property type="term" value="C:ATP-binding cassette (ABC) transporter complex"/>
    <property type="evidence" value="ECO:0007669"/>
    <property type="project" value="InterPro"/>
</dbReference>
<dbReference type="GO" id="GO:0015833">
    <property type="term" value="P:peptide transport"/>
    <property type="evidence" value="ECO:0007669"/>
    <property type="project" value="TreeGrafter"/>
</dbReference>
<dbReference type="NCBIfam" id="TIGR04028">
    <property type="entry name" value="SBP_KPN_01854"/>
    <property type="match status" value="1"/>
</dbReference>
<sequence>MEVIVNRSPHPRRAAIAGTVVVALALTACSASEASSPQAGGDGPVAGGTLIYLEHQAYTSLYPPSAGFYPNGALVNNLTARLLHQDPETLELEPWIATALPEVNADATEYTFDLRTDVTYSDGTPLTAENVVANIDLFGLGDQDRALIVSEAINNYERGEVVDEDTVRFHFSAPSPGFGQAVSTINSGLLADASLELDSEGFGPGNAAQVIGAGPFVVESEELGSTIRLTAREDYAWAPPSASNQGRAHLDAVDIVIAPEDSVRIGSLTSGQAHIARQVEPQHEQQVAAAGLEIVAAQTNGVNNGLSFRFDHPLLQDIRVRQALIAGIDRQEVVSSIFSDGYPLATSSLSQTALGYQEQAGAYAFDRERANALLDEAGWEVGADGIRTSEGQRLHLVVNEALPQPRSRDVITLVSQQLREIGVELELFQGDQAAQTAASTDIDQIQIYHSMVGRADFDVIKSQYSIENRSTLLNADESGAPIDGELEALLQQVASEPDTEARAAASAAVQAHLTEQAYVLPFFEEPQVYGLQPVVHGFETESVGRPDLAGVWLEG</sequence>
<dbReference type="InterPro" id="IPR039424">
    <property type="entry name" value="SBP_5"/>
</dbReference>
<dbReference type="PANTHER" id="PTHR30290">
    <property type="entry name" value="PERIPLASMIC BINDING COMPONENT OF ABC TRANSPORTER"/>
    <property type="match status" value="1"/>
</dbReference>
<feature type="domain" description="Solute-binding protein family 5" evidence="2">
    <location>
        <begin position="91"/>
        <end position="445"/>
    </location>
</feature>
<evidence type="ECO:0000256" key="1">
    <source>
        <dbReference type="SAM" id="SignalP"/>
    </source>
</evidence>
<feature type="signal peptide" evidence="1">
    <location>
        <begin position="1"/>
        <end position="34"/>
    </location>
</feature>
<evidence type="ECO:0000259" key="2">
    <source>
        <dbReference type="Pfam" id="PF00496"/>
    </source>
</evidence>
<dbReference type="InterPro" id="IPR023920">
    <property type="entry name" value="ABC_transptr_sub-bd_KPN01854"/>
</dbReference>
<dbReference type="Gene3D" id="3.10.105.10">
    <property type="entry name" value="Dipeptide-binding Protein, Domain 3"/>
    <property type="match status" value="1"/>
</dbReference>
<keyword evidence="1" id="KW-0732">Signal</keyword>
<dbReference type="AlphaFoldDB" id="A0AA87US97"/>